<proteinExistence type="predicted"/>
<sequence>MVVDKLVKCHQCQQGASIGIIARDSISIAKDNDLVEMASDCIGRHLLGSATKCSDFYLYIVHRDRWLDLLNLDLIWVRDNFNDSFWAEELV</sequence>
<gene>
    <name evidence="1" type="ORF">UFOPK2582_00864</name>
</gene>
<reference evidence="1" key="1">
    <citation type="submission" date="2020-05" db="EMBL/GenBank/DDBJ databases">
        <authorList>
            <person name="Chiriac C."/>
            <person name="Salcher M."/>
            <person name="Ghai R."/>
            <person name="Kavagutti S V."/>
        </authorList>
    </citation>
    <scope>NUCLEOTIDE SEQUENCE</scope>
</reference>
<organism evidence="1">
    <name type="scientific">freshwater metagenome</name>
    <dbReference type="NCBI Taxonomy" id="449393"/>
    <lineage>
        <taxon>unclassified sequences</taxon>
        <taxon>metagenomes</taxon>
        <taxon>ecological metagenomes</taxon>
    </lineage>
</organism>
<name>A0A6J6PLM0_9ZZZZ</name>
<dbReference type="AlphaFoldDB" id="A0A6J6PLM0"/>
<accession>A0A6J6PLM0</accession>
<protein>
    <submittedName>
        <fullName evidence="1">Unannotated protein</fullName>
    </submittedName>
</protein>
<evidence type="ECO:0000313" key="1">
    <source>
        <dbReference type="EMBL" id="CAB4699372.1"/>
    </source>
</evidence>
<dbReference type="EMBL" id="CAEZXS010000090">
    <property type="protein sequence ID" value="CAB4699372.1"/>
    <property type="molecule type" value="Genomic_DNA"/>
</dbReference>